<evidence type="ECO:0000256" key="1">
    <source>
        <dbReference type="SAM" id="MobiDB-lite"/>
    </source>
</evidence>
<feature type="region of interest" description="Disordered" evidence="1">
    <location>
        <begin position="1"/>
        <end position="54"/>
    </location>
</feature>
<proteinExistence type="predicted"/>
<evidence type="ECO:0000313" key="2">
    <source>
        <dbReference type="EMBL" id="MBM6700046.1"/>
    </source>
</evidence>
<keyword evidence="3" id="KW-1185">Reference proteome</keyword>
<comment type="caution">
    <text evidence="2">The sequence shown here is derived from an EMBL/GenBank/DDBJ whole genome shotgun (WGS) entry which is preliminary data.</text>
</comment>
<reference evidence="2" key="2">
    <citation type="journal article" date="2021" name="Sci. Rep.">
        <title>The distribution of antibiotic resistance genes in chicken gut microbiota commensals.</title>
        <authorList>
            <person name="Juricova H."/>
            <person name="Matiasovicova J."/>
            <person name="Kubasova T."/>
            <person name="Cejkova D."/>
            <person name="Rychlik I."/>
        </authorList>
    </citation>
    <scope>NUCLEOTIDE SEQUENCE</scope>
    <source>
        <strain evidence="2">An836</strain>
    </source>
</reference>
<evidence type="ECO:0008006" key="4">
    <source>
        <dbReference type="Google" id="ProtNLM"/>
    </source>
</evidence>
<dbReference type="EMBL" id="JACLYU010000013">
    <property type="protein sequence ID" value="MBM6700046.1"/>
    <property type="molecule type" value="Genomic_DNA"/>
</dbReference>
<accession>A0A938WY65</accession>
<dbReference type="RefSeq" id="WP_204469297.1">
    <property type="nucleotide sequence ID" value="NZ_JACLYU010000013.1"/>
</dbReference>
<evidence type="ECO:0000313" key="3">
    <source>
        <dbReference type="Proteomes" id="UP000718821"/>
    </source>
</evidence>
<dbReference type="Proteomes" id="UP000718821">
    <property type="component" value="Unassembled WGS sequence"/>
</dbReference>
<gene>
    <name evidence="2" type="ORF">H7U32_06965</name>
</gene>
<protein>
    <recommendedName>
        <fullName evidence="4">AbiEi antitoxin C-terminal domain-containing protein</fullName>
    </recommendedName>
</protein>
<sequence>MTTATKIPQPATGPAPIPAPARRHPAGRRDASRPGGPVRDGPALGDGTAAVRDGPARDGLCVVRTMPPKSAGLCGAAGSGAGMGGAAGPGSAVEAPVPTMLRVRDLPGPLSMSWLTRLGVVVPLDRANGFWSEYTTTLYGRAQIVSTLTPLNTVACALSAAWVWLGGRLPDTVDVLSGSHYRATVHGRRVRVYNRKAPGGQLQRIGALRLTAPARTAVDLAANREDEADKVMPSIASRIDTLMDAYQISAKECLTILGENPYMKTGPRAKRFFEARLPLDEERARRAQWLAQVRKEAMLR</sequence>
<reference evidence="2" key="1">
    <citation type="submission" date="2020-08" db="EMBL/GenBank/DDBJ databases">
        <authorList>
            <person name="Cejkova D."/>
            <person name="Kubasova T."/>
            <person name="Jahodarova E."/>
            <person name="Rychlik I."/>
        </authorList>
    </citation>
    <scope>NUCLEOTIDE SEQUENCE</scope>
    <source>
        <strain evidence="2">An836</strain>
    </source>
</reference>
<dbReference type="AlphaFoldDB" id="A0A938WY65"/>
<organism evidence="2 3">
    <name type="scientific">Bifidobacterium pullorum subsp. saeculare</name>
    <dbReference type="NCBI Taxonomy" id="78257"/>
    <lineage>
        <taxon>Bacteria</taxon>
        <taxon>Bacillati</taxon>
        <taxon>Actinomycetota</taxon>
        <taxon>Actinomycetes</taxon>
        <taxon>Bifidobacteriales</taxon>
        <taxon>Bifidobacteriaceae</taxon>
        <taxon>Bifidobacterium</taxon>
    </lineage>
</organism>
<name>A0A938WY65_9BIFI</name>